<evidence type="ECO:0000313" key="2">
    <source>
        <dbReference type="Proteomes" id="UP000003861"/>
    </source>
</evidence>
<reference evidence="1 2" key="1">
    <citation type="journal article" date="2011" name="J. Bacteriol.">
        <title>Genome sequence of Halorhabdus tiamatea, the first archaeon isolated from a deep-sea anoxic brine lake.</title>
        <authorList>
            <person name="Antunes A."/>
            <person name="Alam I."/>
            <person name="Bajic V.B."/>
            <person name="Stingl U."/>
        </authorList>
    </citation>
    <scope>NUCLEOTIDE SEQUENCE [LARGE SCALE GENOMIC DNA]</scope>
    <source>
        <strain evidence="1 2">SARL4B</strain>
    </source>
</reference>
<proteinExistence type="predicted"/>
<comment type="caution">
    <text evidence="1">The sequence shown here is derived from an EMBL/GenBank/DDBJ whole genome shotgun (WGS) entry which is preliminary data.</text>
</comment>
<dbReference type="EMBL" id="AFNT02000062">
    <property type="protein sequence ID" value="ERJ04705.1"/>
    <property type="molecule type" value="Genomic_DNA"/>
</dbReference>
<name>U2F2U1_9EURY</name>
<dbReference type="AlphaFoldDB" id="U2F2U1"/>
<dbReference type="Proteomes" id="UP000003861">
    <property type="component" value="Unassembled WGS sequence"/>
</dbReference>
<evidence type="ECO:0000313" key="1">
    <source>
        <dbReference type="EMBL" id="ERJ04705.1"/>
    </source>
</evidence>
<accession>U2F2U1</accession>
<protein>
    <submittedName>
        <fullName evidence="1">Uncharacterized protein</fullName>
    </submittedName>
</protein>
<gene>
    <name evidence="1" type="ORF">HLRTI_003350</name>
</gene>
<reference evidence="1 2" key="2">
    <citation type="journal article" date="2013" name="PLoS ONE">
        <title>INDIGO - INtegrated Data Warehouse of MIcrobial GenOmes with Examples from the Red Sea Extremophiles.</title>
        <authorList>
            <person name="Alam I."/>
            <person name="Antunes A."/>
            <person name="Kamau A.A."/>
            <person name="Ba Alawi W."/>
            <person name="Kalkatawi M."/>
            <person name="Stingl U."/>
            <person name="Bajic V.B."/>
        </authorList>
    </citation>
    <scope>NUCLEOTIDE SEQUENCE [LARGE SCALE GENOMIC DNA]</scope>
    <source>
        <strain evidence="1 2">SARL4B</strain>
    </source>
</reference>
<sequence length="54" mass="6292">MHKRLLDHATKRRNNPHVTGRIKDFAEERDLSLSEAYTELLEAGLDTLETQDQQ</sequence>
<organism evidence="1 2">
    <name type="scientific">Halorhabdus tiamatea SARL4B</name>
    <dbReference type="NCBI Taxonomy" id="1033806"/>
    <lineage>
        <taxon>Archaea</taxon>
        <taxon>Methanobacteriati</taxon>
        <taxon>Methanobacteriota</taxon>
        <taxon>Stenosarchaea group</taxon>
        <taxon>Halobacteria</taxon>
        <taxon>Halobacteriales</taxon>
        <taxon>Haloarculaceae</taxon>
        <taxon>Halorhabdus</taxon>
    </lineage>
</organism>